<reference evidence="9 10" key="1">
    <citation type="submission" date="2014-03" db="EMBL/GenBank/DDBJ databases">
        <title>Draft genome of the hookworm Oesophagostomum dentatum.</title>
        <authorList>
            <person name="Mitreva M."/>
        </authorList>
    </citation>
    <scope>NUCLEOTIDE SEQUENCE [LARGE SCALE GENOMIC DNA]</scope>
    <source>
        <strain evidence="9 10">OD-Hann</strain>
    </source>
</reference>
<evidence type="ECO:0000256" key="6">
    <source>
        <dbReference type="ARBA" id="ARBA00022989"/>
    </source>
</evidence>
<keyword evidence="5" id="KW-0812">Transmembrane</keyword>
<protein>
    <recommendedName>
        <fullName evidence="8">Glycosyltransferase family 92 protein</fullName>
        <ecNumber evidence="8">2.4.1.-</ecNumber>
    </recommendedName>
</protein>
<dbReference type="EMBL" id="KN549254">
    <property type="protein sequence ID" value="KHJ98995.1"/>
    <property type="molecule type" value="Genomic_DNA"/>
</dbReference>
<evidence type="ECO:0000313" key="10">
    <source>
        <dbReference type="Proteomes" id="UP000053660"/>
    </source>
</evidence>
<dbReference type="AlphaFoldDB" id="A0A0B1TU73"/>
<evidence type="ECO:0000256" key="4">
    <source>
        <dbReference type="ARBA" id="ARBA00022679"/>
    </source>
</evidence>
<dbReference type="InterPro" id="IPR008166">
    <property type="entry name" value="Glyco_transf_92"/>
</dbReference>
<evidence type="ECO:0000256" key="1">
    <source>
        <dbReference type="ARBA" id="ARBA00004167"/>
    </source>
</evidence>
<name>A0A0B1TU73_OESDE</name>
<evidence type="ECO:0000256" key="5">
    <source>
        <dbReference type="ARBA" id="ARBA00022692"/>
    </source>
</evidence>
<dbReference type="GO" id="GO:0016020">
    <property type="term" value="C:membrane"/>
    <property type="evidence" value="ECO:0007669"/>
    <property type="project" value="UniProtKB-SubCell"/>
</dbReference>
<keyword evidence="3 8" id="KW-0328">Glycosyltransferase</keyword>
<keyword evidence="10" id="KW-1185">Reference proteome</keyword>
<dbReference type="GO" id="GO:0016757">
    <property type="term" value="F:glycosyltransferase activity"/>
    <property type="evidence" value="ECO:0007669"/>
    <property type="project" value="UniProtKB-UniRule"/>
</dbReference>
<evidence type="ECO:0000256" key="7">
    <source>
        <dbReference type="ARBA" id="ARBA00023136"/>
    </source>
</evidence>
<evidence type="ECO:0000256" key="3">
    <source>
        <dbReference type="ARBA" id="ARBA00022676"/>
    </source>
</evidence>
<dbReference type="Pfam" id="PF01697">
    <property type="entry name" value="Glyco_transf_92"/>
    <property type="match status" value="1"/>
</dbReference>
<dbReference type="OrthoDB" id="5801206at2759"/>
<gene>
    <name evidence="9" type="ORF">OESDEN_01010</name>
</gene>
<sequence length="427" mass="49653">MYNSLFFKTDTTVLAKAAPTTFTSSIPSTSKRAFGKKRPRDIKACIPFYDFIAKQLENETGIEKVPKTSFSLISAYAYAEYSVVTIEARGYWGLTMYCRYFDRDWKELESPVESVVFPAYAIHCCRHPEAAYMSITGTMDGAVDSLVPVLDRTVDDPQYNLSLCLAPMYGDESKWLLLAELIEHYKLQGVQHFYLYIKDIDAYSRKLIDDYVKTGEAEAVYFREERDRPGKEWQLVGVTDCVQRSRHHSRYVIFCDLDERLLTFNNKTLPQQAMTDDPDIASVQFKTRWILRTHKPPSQYEGDETLHNHLPTLVFHNTSAIAPFGHTGKCVVDTRRVLIMSVHYPLLLFPGYEEAFAEEENAYIRITELDCIVLRHYRGQYGDSWAKRWIHQVERFGNFTMTDYPEHLMAPLYENIKQRLTQVYRKS</sequence>
<comment type="subcellular location">
    <subcellularLocation>
        <location evidence="1">Membrane</location>
        <topology evidence="1">Single-pass membrane protein</topology>
    </subcellularLocation>
</comment>
<dbReference type="GO" id="GO:0005737">
    <property type="term" value="C:cytoplasm"/>
    <property type="evidence" value="ECO:0007669"/>
    <property type="project" value="TreeGrafter"/>
</dbReference>
<accession>A0A0B1TU73</accession>
<keyword evidence="4 8" id="KW-0808">Transferase</keyword>
<dbReference type="EC" id="2.4.1.-" evidence="8"/>
<keyword evidence="7" id="KW-0472">Membrane</keyword>
<dbReference type="Proteomes" id="UP000053660">
    <property type="component" value="Unassembled WGS sequence"/>
</dbReference>
<evidence type="ECO:0000313" key="9">
    <source>
        <dbReference type="EMBL" id="KHJ98995.1"/>
    </source>
</evidence>
<dbReference type="PANTHER" id="PTHR21461">
    <property type="entry name" value="GLYCOSYLTRANSFERASE FAMILY 92 PROTEIN"/>
    <property type="match status" value="1"/>
</dbReference>
<organism evidence="9 10">
    <name type="scientific">Oesophagostomum dentatum</name>
    <name type="common">Nodular worm</name>
    <dbReference type="NCBI Taxonomy" id="61180"/>
    <lineage>
        <taxon>Eukaryota</taxon>
        <taxon>Metazoa</taxon>
        <taxon>Ecdysozoa</taxon>
        <taxon>Nematoda</taxon>
        <taxon>Chromadorea</taxon>
        <taxon>Rhabditida</taxon>
        <taxon>Rhabditina</taxon>
        <taxon>Rhabditomorpha</taxon>
        <taxon>Strongyloidea</taxon>
        <taxon>Strongylidae</taxon>
        <taxon>Oesophagostomum</taxon>
    </lineage>
</organism>
<evidence type="ECO:0000256" key="2">
    <source>
        <dbReference type="ARBA" id="ARBA00007647"/>
    </source>
</evidence>
<proteinExistence type="inferred from homology"/>
<keyword evidence="6" id="KW-1133">Transmembrane helix</keyword>
<dbReference type="PANTHER" id="PTHR21461:SF40">
    <property type="entry name" value="GLYCOSYLTRANSFERASE FAMILY 92 PROTEIN"/>
    <property type="match status" value="1"/>
</dbReference>
<comment type="similarity">
    <text evidence="2 8">Belongs to the glycosyltransferase 92 family.</text>
</comment>
<evidence type="ECO:0000256" key="8">
    <source>
        <dbReference type="RuleBase" id="RU366017"/>
    </source>
</evidence>